<dbReference type="SUPFAM" id="SSF51735">
    <property type="entry name" value="NAD(P)-binding Rossmann-fold domains"/>
    <property type="match status" value="1"/>
</dbReference>
<name>A0A1W5D009_9LECA</name>
<dbReference type="InterPro" id="IPR036291">
    <property type="entry name" value="NAD(P)-bd_dom_sf"/>
</dbReference>
<dbReference type="AlphaFoldDB" id="A0A1W5D009"/>
<dbReference type="EMBL" id="FWEW01001046">
    <property type="protein sequence ID" value="SLM36335.1"/>
    <property type="molecule type" value="Genomic_DNA"/>
</dbReference>
<accession>A0A1W5D009</accession>
<dbReference type="Proteomes" id="UP000192927">
    <property type="component" value="Unassembled WGS sequence"/>
</dbReference>
<proteinExistence type="predicted"/>
<evidence type="ECO:0000313" key="2">
    <source>
        <dbReference type="Proteomes" id="UP000192927"/>
    </source>
</evidence>
<sequence>MSKVLAKEVAEFNVRVLIVSLGTFNTNMGNAVAVSRNPMPEDYKGPVADWTIDYIVSGKFDPDGDKEKAIKAIYEVVMGEGVGAGHEGERFLPLGRDLAARVKQTQDQYAHSMEVFGDVCNNVYKDR</sequence>
<evidence type="ECO:0000313" key="1">
    <source>
        <dbReference type="EMBL" id="SLM36335.1"/>
    </source>
</evidence>
<dbReference type="Gene3D" id="3.40.50.720">
    <property type="entry name" value="NAD(P)-binding Rossmann-like Domain"/>
    <property type="match status" value="1"/>
</dbReference>
<reference evidence="2" key="1">
    <citation type="submission" date="2017-03" db="EMBL/GenBank/DDBJ databases">
        <authorList>
            <person name="Sharma R."/>
            <person name="Thines M."/>
        </authorList>
    </citation>
    <scope>NUCLEOTIDE SEQUENCE [LARGE SCALE GENOMIC DNA]</scope>
</reference>
<keyword evidence="2" id="KW-1185">Reference proteome</keyword>
<protein>
    <submittedName>
        <fullName evidence="1">Short-chain</fullName>
    </submittedName>
</protein>
<organism evidence="1 2">
    <name type="scientific">Lasallia pustulata</name>
    <dbReference type="NCBI Taxonomy" id="136370"/>
    <lineage>
        <taxon>Eukaryota</taxon>
        <taxon>Fungi</taxon>
        <taxon>Dikarya</taxon>
        <taxon>Ascomycota</taxon>
        <taxon>Pezizomycotina</taxon>
        <taxon>Lecanoromycetes</taxon>
        <taxon>OSLEUM clade</taxon>
        <taxon>Umbilicariomycetidae</taxon>
        <taxon>Umbilicariales</taxon>
        <taxon>Umbilicariaceae</taxon>
        <taxon>Lasallia</taxon>
    </lineage>
</organism>